<sequence>MKGLIIKPNWADLILSGKKTWEIRGSNTKIRGTIALIKSGTGMIFGTAVLTKSFHVTQTALDQGFRNHRIPETVEITYEKPHVWELTAVKRFEEPIPYTHPKGAVIWVNLPDELF</sequence>
<dbReference type="OrthoDB" id="359066at2"/>
<dbReference type="Pfam" id="PF04266">
    <property type="entry name" value="ASCH"/>
    <property type="match status" value="1"/>
</dbReference>
<dbReference type="InterPro" id="IPR007374">
    <property type="entry name" value="ASCH_domain"/>
</dbReference>
<proteinExistence type="predicted"/>
<dbReference type="EMBL" id="AP019400">
    <property type="protein sequence ID" value="BBI32461.1"/>
    <property type="molecule type" value="Genomic_DNA"/>
</dbReference>
<evidence type="ECO:0000313" key="2">
    <source>
        <dbReference type="EMBL" id="BBI32461.1"/>
    </source>
</evidence>
<protein>
    <recommendedName>
        <fullName evidence="1">ASCH domain-containing protein</fullName>
    </recommendedName>
</protein>
<dbReference type="Gene3D" id="2.30.130.30">
    <property type="entry name" value="Hypothetical protein"/>
    <property type="match status" value="1"/>
</dbReference>
<gene>
    <name evidence="2" type="ORF">KCTCHS21_18600</name>
</gene>
<organism evidence="2 3">
    <name type="scientific">Cohnella abietis</name>
    <dbReference type="NCBI Taxonomy" id="2507935"/>
    <lineage>
        <taxon>Bacteria</taxon>
        <taxon>Bacillati</taxon>
        <taxon>Bacillota</taxon>
        <taxon>Bacilli</taxon>
        <taxon>Bacillales</taxon>
        <taxon>Paenibacillaceae</taxon>
        <taxon>Cohnella</taxon>
    </lineage>
</organism>
<accession>A0A3T1D335</accession>
<feature type="domain" description="ASCH" evidence="1">
    <location>
        <begin position="4"/>
        <end position="82"/>
    </location>
</feature>
<dbReference type="AlphaFoldDB" id="A0A3T1D335"/>
<dbReference type="SMART" id="SM01022">
    <property type="entry name" value="ASCH"/>
    <property type="match status" value="1"/>
</dbReference>
<evidence type="ECO:0000313" key="3">
    <source>
        <dbReference type="Proteomes" id="UP000289856"/>
    </source>
</evidence>
<evidence type="ECO:0000259" key="1">
    <source>
        <dbReference type="SMART" id="SM01022"/>
    </source>
</evidence>
<dbReference type="InterPro" id="IPR015947">
    <property type="entry name" value="PUA-like_sf"/>
</dbReference>
<name>A0A3T1D335_9BACL</name>
<reference evidence="2 3" key="1">
    <citation type="submission" date="2019-01" db="EMBL/GenBank/DDBJ databases">
        <title>Complete genome sequence of Cohnella hallensis HS21 isolated from Korean fir (Abies koreana) rhizospheric soil.</title>
        <authorList>
            <person name="Jiang L."/>
            <person name="Kang S.W."/>
            <person name="Kim S."/>
            <person name="Jung J."/>
            <person name="Kim C.Y."/>
            <person name="Kim D.H."/>
            <person name="Kim S.W."/>
            <person name="Lee J."/>
        </authorList>
    </citation>
    <scope>NUCLEOTIDE SEQUENCE [LARGE SCALE GENOMIC DNA]</scope>
    <source>
        <strain evidence="2 3">HS21</strain>
    </source>
</reference>
<dbReference type="RefSeq" id="WP_130607004.1">
    <property type="nucleotide sequence ID" value="NZ_AP019400.1"/>
</dbReference>
<dbReference type="SUPFAM" id="SSF88697">
    <property type="entry name" value="PUA domain-like"/>
    <property type="match status" value="1"/>
</dbReference>
<dbReference type="KEGG" id="cohn:KCTCHS21_18600"/>
<dbReference type="Proteomes" id="UP000289856">
    <property type="component" value="Chromosome"/>
</dbReference>
<keyword evidence="3" id="KW-1185">Reference proteome</keyword>